<dbReference type="PROSITE" id="PS51257">
    <property type="entry name" value="PROKAR_LIPOPROTEIN"/>
    <property type="match status" value="1"/>
</dbReference>
<evidence type="ECO:0000256" key="1">
    <source>
        <dbReference type="SAM" id="SignalP"/>
    </source>
</evidence>
<dbReference type="AlphaFoldDB" id="A0A6B3SS05"/>
<sequence>MKVNSLLKAAVLAAAAFGVQAANAALVSCPSSFVTDPTAKVEDSTGTHTAASACQYLTPADSSNVASISNINAAGFFGHSDWTGNGSNLQIEAASSAGTWAITGANFAANDYIIVFKDGSDTNLVAFLLNELYSSGTWTTPFTSAIFNFNGNSQSHNVSHYTIAQRSNPSRVPEPAPLALLGLGALAFTMARRRKDQC</sequence>
<evidence type="ECO:0000259" key="2">
    <source>
        <dbReference type="Pfam" id="PF07589"/>
    </source>
</evidence>
<dbReference type="RefSeq" id="WP_163967479.1">
    <property type="nucleotide sequence ID" value="NZ_JAAIVB010000072.1"/>
</dbReference>
<organism evidence="3 4">
    <name type="scientific">Noviherbaspirillum galbum</name>
    <dbReference type="NCBI Taxonomy" id="2709383"/>
    <lineage>
        <taxon>Bacteria</taxon>
        <taxon>Pseudomonadati</taxon>
        <taxon>Pseudomonadota</taxon>
        <taxon>Betaproteobacteria</taxon>
        <taxon>Burkholderiales</taxon>
        <taxon>Oxalobacteraceae</taxon>
        <taxon>Noviherbaspirillum</taxon>
    </lineage>
</organism>
<feature type="signal peptide" evidence="1">
    <location>
        <begin position="1"/>
        <end position="24"/>
    </location>
</feature>
<protein>
    <submittedName>
        <fullName evidence="3">PEP-CTERM sorting domain-containing protein</fullName>
    </submittedName>
</protein>
<accession>A0A6B3SS05</accession>
<gene>
    <name evidence="3" type="ORF">G3574_20845</name>
</gene>
<evidence type="ECO:0000313" key="3">
    <source>
        <dbReference type="EMBL" id="NEX63533.1"/>
    </source>
</evidence>
<feature type="chain" id="PRO_5025638194" evidence="1">
    <location>
        <begin position="25"/>
        <end position="198"/>
    </location>
</feature>
<reference evidence="3 4" key="1">
    <citation type="submission" date="2020-02" db="EMBL/GenBank/DDBJ databases">
        <authorList>
            <person name="Kim M.K."/>
        </authorList>
    </citation>
    <scope>NUCLEOTIDE SEQUENCE [LARGE SCALE GENOMIC DNA]</scope>
    <source>
        <strain evidence="3 4">17J57-3</strain>
    </source>
</reference>
<dbReference type="EMBL" id="JAAIVB010000072">
    <property type="protein sequence ID" value="NEX63533.1"/>
    <property type="molecule type" value="Genomic_DNA"/>
</dbReference>
<dbReference type="Pfam" id="PF07589">
    <property type="entry name" value="PEP-CTERM"/>
    <property type="match status" value="1"/>
</dbReference>
<keyword evidence="1" id="KW-0732">Signal</keyword>
<proteinExistence type="predicted"/>
<dbReference type="Proteomes" id="UP000482155">
    <property type="component" value="Unassembled WGS sequence"/>
</dbReference>
<dbReference type="NCBIfam" id="TIGR02595">
    <property type="entry name" value="PEP_CTERM"/>
    <property type="match status" value="1"/>
</dbReference>
<dbReference type="InterPro" id="IPR013424">
    <property type="entry name" value="Ice-binding_C"/>
</dbReference>
<comment type="caution">
    <text evidence="3">The sequence shown here is derived from an EMBL/GenBank/DDBJ whole genome shotgun (WGS) entry which is preliminary data.</text>
</comment>
<keyword evidence="4" id="KW-1185">Reference proteome</keyword>
<feature type="domain" description="Ice-binding protein C-terminal" evidence="2">
    <location>
        <begin position="172"/>
        <end position="194"/>
    </location>
</feature>
<name>A0A6B3SS05_9BURK</name>
<evidence type="ECO:0000313" key="4">
    <source>
        <dbReference type="Proteomes" id="UP000482155"/>
    </source>
</evidence>